<feature type="domain" description="SpoVT-AbrB" evidence="2">
    <location>
        <begin position="7"/>
        <end position="54"/>
    </location>
</feature>
<dbReference type="HOGENOM" id="CLU_149765_0_0_2"/>
<dbReference type="InterPro" id="IPR045865">
    <property type="entry name" value="ACT-like_dom_sf"/>
</dbReference>
<dbReference type="GeneID" id="14212630"/>
<dbReference type="SUPFAM" id="SSF55021">
    <property type="entry name" value="ACT-like"/>
    <property type="match status" value="1"/>
</dbReference>
<dbReference type="KEGG" id="clg:Calag_1370"/>
<dbReference type="InterPro" id="IPR002912">
    <property type="entry name" value="ACT_dom"/>
</dbReference>
<dbReference type="NCBIfam" id="TIGR01439">
    <property type="entry name" value="lp_hng_hel_AbrB"/>
    <property type="match status" value="1"/>
</dbReference>
<feature type="domain" description="ACT" evidence="1">
    <location>
        <begin position="61"/>
        <end position="137"/>
    </location>
</feature>
<dbReference type="Gene3D" id="2.10.260.10">
    <property type="match status" value="1"/>
</dbReference>
<reference evidence="4" key="1">
    <citation type="submission" date="2012-03" db="EMBL/GenBank/DDBJ databases">
        <title>Complete genome of Caldisphaera lagunensis DSM 15908.</title>
        <authorList>
            <person name="Lucas S."/>
            <person name="Copeland A."/>
            <person name="Lapidus A."/>
            <person name="Glavina del Rio T."/>
            <person name="Dalin E."/>
            <person name="Tice H."/>
            <person name="Bruce D."/>
            <person name="Goodwin L."/>
            <person name="Pitluck S."/>
            <person name="Peters L."/>
            <person name="Mikhailova N."/>
            <person name="Teshima H."/>
            <person name="Kyrpides N."/>
            <person name="Mavromatis K."/>
            <person name="Ivanova N."/>
            <person name="Brettin T."/>
            <person name="Detter J.C."/>
            <person name="Han C."/>
            <person name="Larimer F."/>
            <person name="Land M."/>
            <person name="Hauser L."/>
            <person name="Markowitz V."/>
            <person name="Cheng J.-F."/>
            <person name="Hugenholtz P."/>
            <person name="Woyke T."/>
            <person name="Wu D."/>
            <person name="Spring S."/>
            <person name="Schroeder M."/>
            <person name="Brambilla E."/>
            <person name="Klenk H.-P."/>
            <person name="Eisen J.A."/>
        </authorList>
    </citation>
    <scope>NUCLEOTIDE SEQUENCE [LARGE SCALE GENOMIC DNA]</scope>
    <source>
        <strain evidence="4">DSM 15908 / JCM 11604 / IC-154</strain>
    </source>
</reference>
<sequence length="142" mass="15763">MSSNRITGIVKVDSKGRITIPQTMRENLGIEPGMLVALLADGDKKEIVINPILSENAKVLELNVDMIDKPGSLAKVIDKLAEYKIDIISNRCTSITRREEGECTFIIDTSQSSIDVDKLKSVLESIDVVTQVRIKQFEVPTY</sequence>
<dbReference type="PROSITE" id="PS51740">
    <property type="entry name" value="SPOVT_ABRB"/>
    <property type="match status" value="1"/>
</dbReference>
<organism evidence="3 4">
    <name type="scientific">Caldisphaera lagunensis (strain DSM 15908 / JCM 11604 / ANMR 0165 / IC-154)</name>
    <dbReference type="NCBI Taxonomy" id="1056495"/>
    <lineage>
        <taxon>Archaea</taxon>
        <taxon>Thermoproteota</taxon>
        <taxon>Thermoprotei</taxon>
        <taxon>Acidilobales</taxon>
        <taxon>Caldisphaeraceae</taxon>
        <taxon>Caldisphaera</taxon>
    </lineage>
</organism>
<dbReference type="GO" id="GO:0003677">
    <property type="term" value="F:DNA binding"/>
    <property type="evidence" value="ECO:0007669"/>
    <property type="project" value="InterPro"/>
</dbReference>
<dbReference type="InterPro" id="IPR037914">
    <property type="entry name" value="SpoVT-AbrB_sf"/>
</dbReference>
<evidence type="ECO:0000313" key="4">
    <source>
        <dbReference type="Proteomes" id="UP000010469"/>
    </source>
</evidence>
<dbReference type="SUPFAM" id="SSF89447">
    <property type="entry name" value="AbrB/MazE/MraZ-like"/>
    <property type="match status" value="1"/>
</dbReference>
<name>L0ACC7_CALLD</name>
<dbReference type="InParanoid" id="L0ACC7"/>
<dbReference type="OrthoDB" id="28233at2157"/>
<protein>
    <submittedName>
        <fullName evidence="3">Looped-hinge helix DNA binding domain, AbrB family</fullName>
    </submittedName>
</protein>
<evidence type="ECO:0000313" key="3">
    <source>
        <dbReference type="EMBL" id="AFZ71079.1"/>
    </source>
</evidence>
<evidence type="ECO:0000259" key="2">
    <source>
        <dbReference type="PROSITE" id="PS51740"/>
    </source>
</evidence>
<dbReference type="SMART" id="SM00966">
    <property type="entry name" value="SpoVT_AbrB"/>
    <property type="match status" value="1"/>
</dbReference>
<dbReference type="PANTHER" id="PTHR34860:SF6">
    <property type="entry name" value="REPRESSOR-LIKE PROTEIN SSO7C3"/>
    <property type="match status" value="1"/>
</dbReference>
<dbReference type="Pfam" id="PF01842">
    <property type="entry name" value="ACT"/>
    <property type="match status" value="1"/>
</dbReference>
<dbReference type="Proteomes" id="UP000010469">
    <property type="component" value="Chromosome"/>
</dbReference>
<dbReference type="STRING" id="1056495.Calag_1370"/>
<dbReference type="PROSITE" id="PS51671">
    <property type="entry name" value="ACT"/>
    <property type="match status" value="1"/>
</dbReference>
<dbReference type="PANTHER" id="PTHR34860">
    <property type="entry name" value="REPRESSOR-LIKE PROTEIN SSO7C3"/>
    <property type="match status" value="1"/>
</dbReference>
<dbReference type="EMBL" id="CP003378">
    <property type="protein sequence ID" value="AFZ71079.1"/>
    <property type="molecule type" value="Genomic_DNA"/>
</dbReference>
<evidence type="ECO:0000259" key="1">
    <source>
        <dbReference type="PROSITE" id="PS51671"/>
    </source>
</evidence>
<dbReference type="Pfam" id="PF04014">
    <property type="entry name" value="MazE_antitoxin"/>
    <property type="match status" value="1"/>
</dbReference>
<dbReference type="NCBIfam" id="NF006352">
    <property type="entry name" value="PRK08577.1"/>
    <property type="match status" value="1"/>
</dbReference>
<accession>L0ACC7</accession>
<keyword evidence="4" id="KW-1185">Reference proteome</keyword>
<gene>
    <name evidence="3" type="ordered locus">Calag_1370</name>
</gene>
<proteinExistence type="predicted"/>
<dbReference type="AlphaFoldDB" id="L0ACC7"/>
<dbReference type="RefSeq" id="WP_015232976.1">
    <property type="nucleotide sequence ID" value="NC_019791.1"/>
</dbReference>
<dbReference type="InterPro" id="IPR007159">
    <property type="entry name" value="SpoVT-AbrB_dom"/>
</dbReference>
<dbReference type="InterPro" id="IPR052975">
    <property type="entry name" value="Repressor-like_regulatory"/>
</dbReference>
<dbReference type="Gene3D" id="3.30.70.260">
    <property type="match status" value="1"/>
</dbReference>
<dbReference type="eggNOG" id="arCOG00811">
    <property type="taxonomic scope" value="Archaea"/>
</dbReference>